<reference evidence="2" key="1">
    <citation type="submission" date="2016-04" db="EMBL/GenBank/DDBJ databases">
        <authorList>
            <person name="Nguyen H.D."/>
            <person name="Samba Siva P."/>
            <person name="Cullis J."/>
            <person name="Levesque C.A."/>
            <person name="Hambleton S."/>
        </authorList>
    </citation>
    <scope>NUCLEOTIDE SEQUENCE</scope>
    <source>
        <strain evidence="2">DAOMC 236422</strain>
    </source>
</reference>
<evidence type="ECO:0000313" key="3">
    <source>
        <dbReference type="Proteomes" id="UP000078113"/>
    </source>
</evidence>
<feature type="region of interest" description="Disordered" evidence="1">
    <location>
        <begin position="432"/>
        <end position="708"/>
    </location>
</feature>
<protein>
    <submittedName>
        <fullName evidence="2">Uncharacterized protein</fullName>
    </submittedName>
</protein>
<keyword evidence="3" id="KW-1185">Reference proteome</keyword>
<feature type="compositionally biased region" description="Basic residues" evidence="1">
    <location>
        <begin position="265"/>
        <end position="276"/>
    </location>
</feature>
<feature type="region of interest" description="Disordered" evidence="1">
    <location>
        <begin position="252"/>
        <end position="284"/>
    </location>
</feature>
<feature type="compositionally biased region" description="Polar residues" evidence="1">
    <location>
        <begin position="484"/>
        <end position="498"/>
    </location>
</feature>
<feature type="compositionally biased region" description="Gly residues" evidence="1">
    <location>
        <begin position="639"/>
        <end position="649"/>
    </location>
</feature>
<feature type="compositionally biased region" description="Basic and acidic residues" evidence="1">
    <location>
        <begin position="698"/>
        <end position="708"/>
    </location>
</feature>
<accession>A0A8X7T1A7</accession>
<feature type="compositionally biased region" description="Gly residues" evidence="1">
    <location>
        <begin position="432"/>
        <end position="443"/>
    </location>
</feature>
<comment type="caution">
    <text evidence="2">The sequence shown here is derived from an EMBL/GenBank/DDBJ whole genome shotgun (WGS) entry which is preliminary data.</text>
</comment>
<dbReference type="EMBL" id="LWDG02000809">
    <property type="protein sequence ID" value="KAE8262330.1"/>
    <property type="molecule type" value="Genomic_DNA"/>
</dbReference>
<feature type="region of interest" description="Disordered" evidence="1">
    <location>
        <begin position="296"/>
        <end position="324"/>
    </location>
</feature>
<feature type="non-terminal residue" evidence="2">
    <location>
        <position position="1"/>
    </location>
</feature>
<organism evidence="2 3">
    <name type="scientific">Tilletia walkeri</name>
    <dbReference type="NCBI Taxonomy" id="117179"/>
    <lineage>
        <taxon>Eukaryota</taxon>
        <taxon>Fungi</taxon>
        <taxon>Dikarya</taxon>
        <taxon>Basidiomycota</taxon>
        <taxon>Ustilaginomycotina</taxon>
        <taxon>Exobasidiomycetes</taxon>
        <taxon>Tilletiales</taxon>
        <taxon>Tilletiaceae</taxon>
        <taxon>Tilletia</taxon>
    </lineage>
</organism>
<proteinExistence type="predicted"/>
<reference evidence="2" key="2">
    <citation type="journal article" date="2019" name="IMA Fungus">
        <title>Genome sequencing and comparison of five Tilletia species to identify candidate genes for the detection of regulated species infecting wheat.</title>
        <authorList>
            <person name="Nguyen H.D.T."/>
            <person name="Sultana T."/>
            <person name="Kesanakurti P."/>
            <person name="Hambleton S."/>
        </authorList>
    </citation>
    <scope>NUCLEOTIDE SEQUENCE</scope>
    <source>
        <strain evidence="2">DAOMC 236422</strain>
    </source>
</reference>
<dbReference type="Proteomes" id="UP000078113">
    <property type="component" value="Unassembled WGS sequence"/>
</dbReference>
<evidence type="ECO:0000256" key="1">
    <source>
        <dbReference type="SAM" id="MobiDB-lite"/>
    </source>
</evidence>
<gene>
    <name evidence="2" type="ORF">A4X09_0g7484</name>
</gene>
<feature type="compositionally biased region" description="Low complexity" evidence="1">
    <location>
        <begin position="537"/>
        <end position="548"/>
    </location>
</feature>
<feature type="compositionally biased region" description="Low complexity" evidence="1">
    <location>
        <begin position="299"/>
        <end position="308"/>
    </location>
</feature>
<dbReference type="AlphaFoldDB" id="A0A8X7T1A7"/>
<feature type="compositionally biased region" description="Low complexity" evidence="1">
    <location>
        <begin position="559"/>
        <end position="572"/>
    </location>
</feature>
<sequence length="708" mass="73990">WAALTPPSSRGFIAPLLLPTTRDEREAASALEAFKVELEGVLGRRFPLTTAGEPYARPEEKIRLIGVVNTLSFFLTSSSTTDKNAVIQEQEEDNEEEDSQTSTPAESIILNQNITVTDSSVLSDHLYKHVVAPLSAIEIILPILRKHATPSSSTLLTSLILNLRAVGPEGGKMGRMEGIIHAALDRALDSLRVECVALDRSERPAKTKGTRRRSSAAAGGRAENAPSSSSSGGTYRPGQFDARFFVKVDLSRSKKDKDEEEQGGKKGKGKRRRRKDRSALDMNPSVKIVDMQLTDWERSSSSPPGAASTANVFTPHTQHPHPFQTRTTPASLALLTPLSDIVRLFGTVNTTRAGRCPETVILRVLPSGPASGGLAMVRRSIMENKIVTVLKSYLRSGLGVFGGGDGSVLAVGLGRSLRAFWGNMLGVVGMGGRRGRTLGGGGRPGRRGREGQVSGEMGLVRRNGSGGGEEDDEEGGGGYEILPSASSLGRTSFSQSQLPPGAGESASSSATLGPRGESSSTRTAIRPSPFSRQSQGPPLSTPSSPASSVRGMVLPPAPSASASPPTHPSNAPQQVNGTTTTGGGGGSATPLSLSASVMELPSSVPSSAYGGEEGEYDSYESGLESGVDVEEEEGEGEGRTPGVGEGVGEFAGFEERRDEAEGGGDGAGAAVLGDSWVAVSQSRSDVTTDVDRDEGEGEEKVEKGQDAA</sequence>
<evidence type="ECO:0000313" key="2">
    <source>
        <dbReference type="EMBL" id="KAE8262330.1"/>
    </source>
</evidence>
<feature type="region of interest" description="Disordered" evidence="1">
    <location>
        <begin position="202"/>
        <end position="238"/>
    </location>
</feature>
<name>A0A8X7T1A7_9BASI</name>
<feature type="compositionally biased region" description="Polar residues" evidence="1">
    <location>
        <begin position="678"/>
        <end position="687"/>
    </location>
</feature>